<accession>A0A9E8ZI21</accession>
<keyword evidence="2" id="KW-1185">Reference proteome</keyword>
<gene>
    <name evidence="1" type="ORF">OXH18_17205</name>
</gene>
<dbReference type="KEGG" id="tsin:OXH18_17205"/>
<dbReference type="RefSeq" id="WP_268608347.1">
    <property type="nucleotide sequence ID" value="NZ_CP113797.1"/>
</dbReference>
<dbReference type="EMBL" id="CP113797">
    <property type="protein sequence ID" value="WAL58901.1"/>
    <property type="molecule type" value="Genomic_DNA"/>
</dbReference>
<name>A0A9E8ZI21_9CYAN</name>
<dbReference type="AlphaFoldDB" id="A0A9E8ZI21"/>
<proteinExistence type="predicted"/>
<evidence type="ECO:0000313" key="1">
    <source>
        <dbReference type="EMBL" id="WAL58901.1"/>
    </source>
</evidence>
<sequence>MTNWTVYQALELIPDEALKHIQSSENTSWICRSWARLKTALTKPTIPFVWKTISESGHVYWNIFDAKTGRTTLLLSAEEFETWLTYCFRI</sequence>
<organism evidence="1 2">
    <name type="scientific">Thermocoleostomius sinensis A174</name>
    <dbReference type="NCBI Taxonomy" id="2016057"/>
    <lineage>
        <taxon>Bacteria</taxon>
        <taxon>Bacillati</taxon>
        <taxon>Cyanobacteriota</taxon>
        <taxon>Cyanophyceae</taxon>
        <taxon>Oculatellales</taxon>
        <taxon>Oculatellaceae</taxon>
        <taxon>Thermocoleostomius</taxon>
    </lineage>
</organism>
<protein>
    <submittedName>
        <fullName evidence="1">Uncharacterized protein</fullName>
    </submittedName>
</protein>
<dbReference type="Proteomes" id="UP001163152">
    <property type="component" value="Chromosome"/>
</dbReference>
<evidence type="ECO:0000313" key="2">
    <source>
        <dbReference type="Proteomes" id="UP001163152"/>
    </source>
</evidence>
<reference evidence="1" key="1">
    <citation type="submission" date="2022-12" db="EMBL/GenBank/DDBJ databases">
        <title>Polyphasic identification of a Novel Hot-Spring Cyanobacterium Ocullathermofonsia sinensis gen nov. sp. nov. and Genomic Insights on its Adaptations to the Thermal Habitat.</title>
        <authorList>
            <person name="Daroch M."/>
            <person name="Tang J."/>
            <person name="Jiang Y."/>
        </authorList>
    </citation>
    <scope>NUCLEOTIDE SEQUENCE</scope>
    <source>
        <strain evidence="1">PKUAC-SCTA174</strain>
    </source>
</reference>